<dbReference type="GO" id="GO:0004059">
    <property type="term" value="F:aralkylamine N-acetyltransferase activity"/>
    <property type="evidence" value="ECO:0007669"/>
    <property type="project" value="TreeGrafter"/>
</dbReference>
<dbReference type="InterPro" id="IPR000182">
    <property type="entry name" value="GNAT_dom"/>
</dbReference>
<keyword evidence="5" id="KW-1185">Reference proteome</keyword>
<keyword evidence="1 4" id="KW-0808">Transferase</keyword>
<organism evidence="4 5">
    <name type="scientific">Nadsonia fulvescens var. elongata DSM 6958</name>
    <dbReference type="NCBI Taxonomy" id="857566"/>
    <lineage>
        <taxon>Eukaryota</taxon>
        <taxon>Fungi</taxon>
        <taxon>Dikarya</taxon>
        <taxon>Ascomycota</taxon>
        <taxon>Saccharomycotina</taxon>
        <taxon>Dipodascomycetes</taxon>
        <taxon>Dipodascales</taxon>
        <taxon>Dipodascales incertae sedis</taxon>
        <taxon>Nadsonia</taxon>
    </lineage>
</organism>
<dbReference type="InterPro" id="IPR051635">
    <property type="entry name" value="SNAT-like"/>
</dbReference>
<evidence type="ECO:0000256" key="2">
    <source>
        <dbReference type="ARBA" id="ARBA00023315"/>
    </source>
</evidence>
<accession>A0A1E3PH22</accession>
<dbReference type="Pfam" id="PF13673">
    <property type="entry name" value="Acetyltransf_10"/>
    <property type="match status" value="1"/>
</dbReference>
<evidence type="ECO:0000313" key="4">
    <source>
        <dbReference type="EMBL" id="ODQ64736.1"/>
    </source>
</evidence>
<dbReference type="OrthoDB" id="30840at2759"/>
<evidence type="ECO:0000313" key="5">
    <source>
        <dbReference type="Proteomes" id="UP000095009"/>
    </source>
</evidence>
<sequence length="198" mass="22050">MNSVTASLPANLYLRNLSLADLDQVDKLESQAFSENERASREKIAYRLRNCADICFGLFQTCDDPNAEILVGHTLSTKTNSFFITDQAMEMPELDPVTHTPVSEQEKLGHLPTGPTVALHSLAVAKNFRKQGLAQVLMKYTAEAISSDNATTRNRADRISIIVHGELVPFYQHLGYKDNGPSKCAHGGEKWNDMWLEL</sequence>
<dbReference type="PANTHER" id="PTHR10908">
    <property type="entry name" value="SEROTONIN N-ACETYLTRANSFERASE"/>
    <property type="match status" value="1"/>
</dbReference>
<dbReference type="PANTHER" id="PTHR10908:SF0">
    <property type="entry name" value="SEROTONIN N-ACETYLTRANSFERASE"/>
    <property type="match status" value="1"/>
</dbReference>
<dbReference type="PROSITE" id="PS51186">
    <property type="entry name" value="GNAT"/>
    <property type="match status" value="1"/>
</dbReference>
<dbReference type="AlphaFoldDB" id="A0A1E3PH22"/>
<evidence type="ECO:0000256" key="1">
    <source>
        <dbReference type="ARBA" id="ARBA00022679"/>
    </source>
</evidence>
<reference evidence="4 5" key="1">
    <citation type="journal article" date="2016" name="Proc. Natl. Acad. Sci. U.S.A.">
        <title>Comparative genomics of biotechnologically important yeasts.</title>
        <authorList>
            <person name="Riley R."/>
            <person name="Haridas S."/>
            <person name="Wolfe K.H."/>
            <person name="Lopes M.R."/>
            <person name="Hittinger C.T."/>
            <person name="Goeker M."/>
            <person name="Salamov A.A."/>
            <person name="Wisecaver J.H."/>
            <person name="Long T.M."/>
            <person name="Calvey C.H."/>
            <person name="Aerts A.L."/>
            <person name="Barry K.W."/>
            <person name="Choi C."/>
            <person name="Clum A."/>
            <person name="Coughlan A.Y."/>
            <person name="Deshpande S."/>
            <person name="Douglass A.P."/>
            <person name="Hanson S.J."/>
            <person name="Klenk H.-P."/>
            <person name="LaButti K.M."/>
            <person name="Lapidus A."/>
            <person name="Lindquist E.A."/>
            <person name="Lipzen A.M."/>
            <person name="Meier-Kolthoff J.P."/>
            <person name="Ohm R.A."/>
            <person name="Otillar R.P."/>
            <person name="Pangilinan J.L."/>
            <person name="Peng Y."/>
            <person name="Rokas A."/>
            <person name="Rosa C.A."/>
            <person name="Scheuner C."/>
            <person name="Sibirny A.A."/>
            <person name="Slot J.C."/>
            <person name="Stielow J.B."/>
            <person name="Sun H."/>
            <person name="Kurtzman C.P."/>
            <person name="Blackwell M."/>
            <person name="Grigoriev I.V."/>
            <person name="Jeffries T.W."/>
        </authorList>
    </citation>
    <scope>NUCLEOTIDE SEQUENCE [LARGE SCALE GENOMIC DNA]</scope>
    <source>
        <strain evidence="4 5">DSM 6958</strain>
    </source>
</reference>
<feature type="domain" description="N-acetyltransferase" evidence="3">
    <location>
        <begin position="12"/>
        <end position="197"/>
    </location>
</feature>
<dbReference type="Gene3D" id="3.40.630.30">
    <property type="match status" value="1"/>
</dbReference>
<protein>
    <submittedName>
        <fullName evidence="4">Acyl-CoA N-acyltransferase</fullName>
    </submittedName>
</protein>
<gene>
    <name evidence="4" type="ORF">NADFUDRAFT_52360</name>
</gene>
<dbReference type="EMBL" id="KV454411">
    <property type="protein sequence ID" value="ODQ64736.1"/>
    <property type="molecule type" value="Genomic_DNA"/>
</dbReference>
<dbReference type="STRING" id="857566.A0A1E3PH22"/>
<dbReference type="Proteomes" id="UP000095009">
    <property type="component" value="Unassembled WGS sequence"/>
</dbReference>
<keyword evidence="2 4" id="KW-0012">Acyltransferase</keyword>
<dbReference type="GO" id="GO:0005737">
    <property type="term" value="C:cytoplasm"/>
    <property type="evidence" value="ECO:0007669"/>
    <property type="project" value="TreeGrafter"/>
</dbReference>
<evidence type="ECO:0000259" key="3">
    <source>
        <dbReference type="PROSITE" id="PS51186"/>
    </source>
</evidence>
<proteinExistence type="predicted"/>
<dbReference type="InterPro" id="IPR016181">
    <property type="entry name" value="Acyl_CoA_acyltransferase"/>
</dbReference>
<name>A0A1E3PH22_9ASCO</name>
<dbReference type="SUPFAM" id="SSF55729">
    <property type="entry name" value="Acyl-CoA N-acyltransferases (Nat)"/>
    <property type="match status" value="1"/>
</dbReference>